<dbReference type="InterPro" id="IPR032308">
    <property type="entry name" value="TDBD"/>
</dbReference>
<feature type="compositionally biased region" description="Polar residues" evidence="3">
    <location>
        <begin position="494"/>
        <end position="510"/>
    </location>
</feature>
<dbReference type="AlphaFoldDB" id="A0A8T1WFT4"/>
<organism evidence="5 6">
    <name type="scientific">Phytophthora pseudosyringae</name>
    <dbReference type="NCBI Taxonomy" id="221518"/>
    <lineage>
        <taxon>Eukaryota</taxon>
        <taxon>Sar</taxon>
        <taxon>Stramenopiles</taxon>
        <taxon>Oomycota</taxon>
        <taxon>Peronosporomycetes</taxon>
        <taxon>Peronosporales</taxon>
        <taxon>Peronosporaceae</taxon>
        <taxon>Phytophthora</taxon>
    </lineage>
</organism>
<comment type="caution">
    <text evidence="5">The sequence shown here is derived from an EMBL/GenBank/DDBJ whole genome shotgun (WGS) entry which is preliminary data.</text>
</comment>
<feature type="compositionally biased region" description="Low complexity" evidence="3">
    <location>
        <begin position="415"/>
        <end position="424"/>
    </location>
</feature>
<dbReference type="Proteomes" id="UP000694044">
    <property type="component" value="Unassembled WGS sequence"/>
</dbReference>
<feature type="region of interest" description="Disordered" evidence="3">
    <location>
        <begin position="24"/>
        <end position="150"/>
    </location>
</feature>
<name>A0A8T1WFT4_9STRA</name>
<feature type="region of interest" description="Disordered" evidence="3">
    <location>
        <begin position="390"/>
        <end position="460"/>
    </location>
</feature>
<gene>
    <name evidence="5" type="ORF">PHYPSEUDO_006155</name>
</gene>
<feature type="domain" description="Tify" evidence="4">
    <location>
        <begin position="769"/>
        <end position="797"/>
    </location>
</feature>
<feature type="region of interest" description="Disordered" evidence="3">
    <location>
        <begin position="164"/>
        <end position="196"/>
    </location>
</feature>
<feature type="region of interest" description="Disordered" evidence="3">
    <location>
        <begin position="482"/>
        <end position="520"/>
    </location>
</feature>
<dbReference type="GO" id="GO:0005634">
    <property type="term" value="C:nucleus"/>
    <property type="evidence" value="ECO:0007669"/>
    <property type="project" value="UniProtKB-SubCell"/>
</dbReference>
<reference evidence="5" key="1">
    <citation type="submission" date="2021-02" db="EMBL/GenBank/DDBJ databases">
        <authorList>
            <person name="Palmer J.M."/>
        </authorList>
    </citation>
    <scope>NUCLEOTIDE SEQUENCE</scope>
    <source>
        <strain evidence="5">SCRP734</strain>
    </source>
</reference>
<evidence type="ECO:0000313" key="6">
    <source>
        <dbReference type="Proteomes" id="UP000694044"/>
    </source>
</evidence>
<protein>
    <recommendedName>
        <fullName evidence="4">Tify domain-containing protein</fullName>
    </recommendedName>
</protein>
<dbReference type="OrthoDB" id="166811at2759"/>
<evidence type="ECO:0000256" key="1">
    <source>
        <dbReference type="ARBA" id="ARBA00004123"/>
    </source>
</evidence>
<evidence type="ECO:0000256" key="3">
    <source>
        <dbReference type="SAM" id="MobiDB-lite"/>
    </source>
</evidence>
<evidence type="ECO:0000256" key="2">
    <source>
        <dbReference type="ARBA" id="ARBA00023242"/>
    </source>
</evidence>
<dbReference type="Pfam" id="PF16135">
    <property type="entry name" value="TDBD"/>
    <property type="match status" value="1"/>
</dbReference>
<evidence type="ECO:0000313" key="5">
    <source>
        <dbReference type="EMBL" id="KAG7391020.1"/>
    </source>
</evidence>
<feature type="compositionally biased region" description="Low complexity" evidence="3">
    <location>
        <begin position="134"/>
        <end position="147"/>
    </location>
</feature>
<accession>A0A8T1WFT4</accession>
<feature type="compositionally biased region" description="Low complexity" evidence="3">
    <location>
        <begin position="100"/>
        <end position="113"/>
    </location>
</feature>
<keyword evidence="2" id="KW-0539">Nucleus</keyword>
<proteinExistence type="predicted"/>
<feature type="compositionally biased region" description="Low complexity" evidence="3">
    <location>
        <begin position="24"/>
        <end position="47"/>
    </location>
</feature>
<sequence>MGDGESPKAPFPYICEVARAFMMPAESSQAEAPAPTTPNPTSTQPSQDAGASPGQVVRPEAVQETQATAPNEPQDSTASEQTVAVADGGSSQPKMRASHPRAAAAAANAVMAEQAKEEEAPAAEVPPTSRRPSRAAAAAANAGLARQAQEEQGTLGMLISSALGTPFGDVETKKRTTEGAAAPAAKRPKVTAASSRKVAQNMLENESAEQPPRGKKRRQAPVYEAAPMIEASPIITDLPPLPFTSPSPDLGLKDKKAKKKQMTKAKKSNHGTKEVEGYCEFCKKVANICVLMHCHSCRRVYHAGCFLHAFKPYVAVNTPILDQMERLQLDVPERRGNIFRCASCKAAFLDFYESGGYLWDCDCPTCSQPEKAIYYRQRKLVEMMNDMELEKQRKKEKKGQKKSGAANTSGNMPVSTPSRSNSASRSRRTRGSTVMSMDVVDDGGPQTAPGGTSKPEDDQNMKLKEEISDGQAEAHKVNEVLEQQAKDEEPEVKQQVTLSAEPSNEPSVPQKQEEQAPKIKYEPVGEPEHLELTGDKLVSAVRVLRDEKNGGWCFPVMCSRTASLRVSGIMKTGNCKWFPKKIGLIQCDCCSKMFKYSEFVHHTDSSLVKDAKCAQEDPMPFLFVEHRDNTQHTPLEQFQPALRRWAGRESANNTPTKSRKGLAMKQDAFAAVVAPANPEAEAETVVSRLRALALFKRPKHRSDNTSTAACLSDPVSLDFVAQIVCLSPKYVMNMANGGLADRVLRSKTSEPGDSFPRKAGWFAFSRKAAKARQITCVCCEVSFTFDAFVDHAGISLSELKKKPRQLLYVVERQDESALMPYSTFALDLDAAATSNVLEMLLGDLRPPPPSLRPLK</sequence>
<feature type="compositionally biased region" description="Basic and acidic residues" evidence="3">
    <location>
        <begin position="511"/>
        <end position="520"/>
    </location>
</feature>
<feature type="compositionally biased region" description="Polar residues" evidence="3">
    <location>
        <begin position="405"/>
        <end position="414"/>
    </location>
</feature>
<dbReference type="CDD" id="cd15489">
    <property type="entry name" value="PHD_SF"/>
    <property type="match status" value="1"/>
</dbReference>
<feature type="compositionally biased region" description="Polar residues" evidence="3">
    <location>
        <begin position="63"/>
        <end position="82"/>
    </location>
</feature>
<keyword evidence="6" id="KW-1185">Reference proteome</keyword>
<evidence type="ECO:0000259" key="4">
    <source>
        <dbReference type="Pfam" id="PF16135"/>
    </source>
</evidence>
<dbReference type="EMBL" id="JAGDFM010000025">
    <property type="protein sequence ID" value="KAG7391020.1"/>
    <property type="molecule type" value="Genomic_DNA"/>
</dbReference>
<comment type="subcellular location">
    <subcellularLocation>
        <location evidence="1">Nucleus</location>
    </subcellularLocation>
</comment>